<evidence type="ECO:0000256" key="3">
    <source>
        <dbReference type="ARBA" id="ARBA00020392"/>
    </source>
</evidence>
<keyword evidence="12" id="KW-0966">Cell projection</keyword>
<dbReference type="RefSeq" id="WP_144309500.1">
    <property type="nucleotide sequence ID" value="NZ_VMNK01000007.1"/>
</dbReference>
<keyword evidence="5" id="KW-1003">Cell membrane</keyword>
<evidence type="ECO:0000256" key="6">
    <source>
        <dbReference type="ARBA" id="ARBA00022500"/>
    </source>
</evidence>
<name>A0A557QWI0_9RHOO</name>
<keyword evidence="13" id="KW-1185">Reference proteome</keyword>
<keyword evidence="8" id="KW-0653">Protein transport</keyword>
<feature type="region of interest" description="Disordered" evidence="11">
    <location>
        <begin position="112"/>
        <end position="149"/>
    </location>
</feature>
<evidence type="ECO:0000256" key="10">
    <source>
        <dbReference type="ARBA" id="ARBA00023225"/>
    </source>
</evidence>
<keyword evidence="4" id="KW-0813">Transport</keyword>
<evidence type="ECO:0000256" key="4">
    <source>
        <dbReference type="ARBA" id="ARBA00022448"/>
    </source>
</evidence>
<dbReference type="GO" id="GO:0009288">
    <property type="term" value="C:bacterial-type flagellum"/>
    <property type="evidence" value="ECO:0007669"/>
    <property type="project" value="InterPro"/>
</dbReference>
<comment type="subcellular location">
    <subcellularLocation>
        <location evidence="1">Cell membrane</location>
        <topology evidence="1">Peripheral membrane protein</topology>
        <orientation evidence="1">Cytoplasmic side</orientation>
    </subcellularLocation>
</comment>
<evidence type="ECO:0000313" key="13">
    <source>
        <dbReference type="Proteomes" id="UP000319502"/>
    </source>
</evidence>
<evidence type="ECO:0000256" key="9">
    <source>
        <dbReference type="ARBA" id="ARBA00023136"/>
    </source>
</evidence>
<protein>
    <recommendedName>
        <fullName evidence="3">Flagellar FliJ protein</fullName>
    </recommendedName>
</protein>
<keyword evidence="6" id="KW-0145">Chemotaxis</keyword>
<evidence type="ECO:0000256" key="2">
    <source>
        <dbReference type="ARBA" id="ARBA00010004"/>
    </source>
</evidence>
<dbReference type="GO" id="GO:0015031">
    <property type="term" value="P:protein transport"/>
    <property type="evidence" value="ECO:0007669"/>
    <property type="project" value="UniProtKB-KW"/>
</dbReference>
<dbReference type="Gene3D" id="1.10.287.1700">
    <property type="match status" value="1"/>
</dbReference>
<proteinExistence type="inferred from homology"/>
<dbReference type="GO" id="GO:0044781">
    <property type="term" value="P:bacterial-type flagellum organization"/>
    <property type="evidence" value="ECO:0007669"/>
    <property type="project" value="UniProtKB-KW"/>
</dbReference>
<keyword evidence="12" id="KW-0282">Flagellum</keyword>
<dbReference type="GO" id="GO:0071973">
    <property type="term" value="P:bacterial-type flagellum-dependent cell motility"/>
    <property type="evidence" value="ECO:0007669"/>
    <property type="project" value="InterPro"/>
</dbReference>
<dbReference type="PANTHER" id="PTHR38786:SF1">
    <property type="entry name" value="FLAGELLAR FLIJ PROTEIN"/>
    <property type="match status" value="1"/>
</dbReference>
<dbReference type="InterPro" id="IPR018006">
    <property type="entry name" value="Flag_FliJ_proteobac"/>
</dbReference>
<keyword evidence="9" id="KW-0472">Membrane</keyword>
<dbReference type="EMBL" id="VMNK01000007">
    <property type="protein sequence ID" value="TVO57262.1"/>
    <property type="molecule type" value="Genomic_DNA"/>
</dbReference>
<comment type="caution">
    <text evidence="12">The sequence shown here is derived from an EMBL/GenBank/DDBJ whole genome shotgun (WGS) entry which is preliminary data.</text>
</comment>
<keyword evidence="12" id="KW-0969">Cilium</keyword>
<dbReference type="NCBIfam" id="TIGR02473">
    <property type="entry name" value="flagell_FliJ"/>
    <property type="match status" value="1"/>
</dbReference>
<gene>
    <name evidence="12" type="primary">fliJ</name>
    <name evidence="12" type="ORF">FHP91_10235</name>
</gene>
<dbReference type="Pfam" id="PF02050">
    <property type="entry name" value="FliJ"/>
    <property type="match status" value="1"/>
</dbReference>
<reference evidence="12 13" key="1">
    <citation type="submission" date="2019-07" db="EMBL/GenBank/DDBJ databases">
        <title>The pathways for chlorine oxyanion respiration interact through the shared metabolite chlorate.</title>
        <authorList>
            <person name="Barnum T.P."/>
            <person name="Cheng Y."/>
            <person name="Hill K.A."/>
            <person name="Lucas L.N."/>
            <person name="Carlson H.K."/>
            <person name="Coates J.D."/>
        </authorList>
    </citation>
    <scope>NUCLEOTIDE SEQUENCE [LARGE SCALE GENOMIC DNA]</scope>
    <source>
        <strain evidence="12 13">SFB-3</strain>
    </source>
</reference>
<dbReference type="InterPro" id="IPR053716">
    <property type="entry name" value="Flag_assembly_chemotaxis_eff"/>
</dbReference>
<dbReference type="GO" id="GO:0005886">
    <property type="term" value="C:plasma membrane"/>
    <property type="evidence" value="ECO:0007669"/>
    <property type="project" value="UniProtKB-SubCell"/>
</dbReference>
<keyword evidence="7" id="KW-1005">Bacterial flagellum biogenesis</keyword>
<evidence type="ECO:0000256" key="1">
    <source>
        <dbReference type="ARBA" id="ARBA00004413"/>
    </source>
</evidence>
<evidence type="ECO:0000313" key="12">
    <source>
        <dbReference type="EMBL" id="TVO57262.1"/>
    </source>
</evidence>
<evidence type="ECO:0000256" key="8">
    <source>
        <dbReference type="ARBA" id="ARBA00022927"/>
    </source>
</evidence>
<dbReference type="GO" id="GO:0006935">
    <property type="term" value="P:chemotaxis"/>
    <property type="evidence" value="ECO:0007669"/>
    <property type="project" value="UniProtKB-KW"/>
</dbReference>
<sequence length="149" mass="17272">MSKTFPLQPLLDLANNRMDGAARRLGELIAGETEDCRKLELLENYRAEYQQRFQEACRDGIGPDAWRNFSLFINKLDEAVSAQRAVVEQARKSTAHGQKAWMDQRNKVKAFDTLSQRHVAKEARIESRREQHATDEHASKQHRDRHQDS</sequence>
<comment type="similarity">
    <text evidence="2">Belongs to the FliJ family.</text>
</comment>
<dbReference type="PRINTS" id="PR01004">
    <property type="entry name" value="FLGFLIJ"/>
</dbReference>
<keyword evidence="10" id="KW-1006">Bacterial flagellum protein export</keyword>
<dbReference type="InterPro" id="IPR012823">
    <property type="entry name" value="Flagell_FliJ"/>
</dbReference>
<evidence type="ECO:0000256" key="11">
    <source>
        <dbReference type="SAM" id="MobiDB-lite"/>
    </source>
</evidence>
<feature type="compositionally biased region" description="Basic and acidic residues" evidence="11">
    <location>
        <begin position="119"/>
        <end position="149"/>
    </location>
</feature>
<dbReference type="GO" id="GO:0003774">
    <property type="term" value="F:cytoskeletal motor activity"/>
    <property type="evidence" value="ECO:0007669"/>
    <property type="project" value="InterPro"/>
</dbReference>
<dbReference type="OrthoDB" id="6465096at2"/>
<evidence type="ECO:0000256" key="7">
    <source>
        <dbReference type="ARBA" id="ARBA00022795"/>
    </source>
</evidence>
<dbReference type="InterPro" id="IPR052570">
    <property type="entry name" value="FliJ"/>
</dbReference>
<evidence type="ECO:0000256" key="5">
    <source>
        <dbReference type="ARBA" id="ARBA00022475"/>
    </source>
</evidence>
<dbReference type="Proteomes" id="UP000319502">
    <property type="component" value="Unassembled WGS sequence"/>
</dbReference>
<organism evidence="12 13">
    <name type="scientific">Denitromonas halophila</name>
    <dbReference type="NCBI Taxonomy" id="1629404"/>
    <lineage>
        <taxon>Bacteria</taxon>
        <taxon>Pseudomonadati</taxon>
        <taxon>Pseudomonadota</taxon>
        <taxon>Betaproteobacteria</taxon>
        <taxon>Rhodocyclales</taxon>
        <taxon>Zoogloeaceae</taxon>
        <taxon>Denitromonas</taxon>
    </lineage>
</organism>
<accession>A0A557QWI0</accession>
<dbReference type="PIRSF" id="PIRSF019404">
    <property type="entry name" value="FliJ"/>
    <property type="match status" value="1"/>
</dbReference>
<dbReference type="PANTHER" id="PTHR38786">
    <property type="entry name" value="FLAGELLAR FLIJ PROTEIN"/>
    <property type="match status" value="1"/>
</dbReference>
<dbReference type="AlphaFoldDB" id="A0A557QWI0"/>